<proteinExistence type="predicted"/>
<sequence>MEQTVIDYYMDLPKHLHFVRVAEQSDECCDTYRMLSDYGSGSVRILNFHQQFLIVLADFTPQENFEKVSEIKQEYFEISQFETDSSSFKVGGRKIKQVDRGICCYANSHKTAYAFCEAGKPTRFTKVIVTRSYFDQFLQRRYGDTYETSKNALDYLLQNPNSPELNFVFQQIKDCPAEGSARTLYMEGKVMELLSLVTHNLEQEQNRRHLPVKLDKKDKRSLGKAVTLMKRDLAAYPSISELAQTANMSPSRFQMAFRQVYGTTAYEYLKVMRMNYALLLLQDSDDSIRTVALKVGYRNAG</sequence>
<evidence type="ECO:0000259" key="3">
    <source>
        <dbReference type="PROSITE" id="PS01124"/>
    </source>
</evidence>
<dbReference type="Gene3D" id="1.10.10.60">
    <property type="entry name" value="Homeodomain-like"/>
    <property type="match status" value="1"/>
</dbReference>
<feature type="domain" description="HTH araC/xylS-type" evidence="3">
    <location>
        <begin position="223"/>
        <end position="301"/>
    </location>
</feature>
<dbReference type="Proteomes" id="UP000823886">
    <property type="component" value="Unassembled WGS sequence"/>
</dbReference>
<keyword evidence="2" id="KW-0804">Transcription</keyword>
<accession>A0A9D2PQG6</accession>
<dbReference type="InterPro" id="IPR009057">
    <property type="entry name" value="Homeodomain-like_sf"/>
</dbReference>
<feature type="non-terminal residue" evidence="4">
    <location>
        <position position="301"/>
    </location>
</feature>
<evidence type="ECO:0000313" key="4">
    <source>
        <dbReference type="EMBL" id="HJC63947.1"/>
    </source>
</evidence>
<evidence type="ECO:0000256" key="2">
    <source>
        <dbReference type="ARBA" id="ARBA00023163"/>
    </source>
</evidence>
<name>A0A9D2PQG6_9FIRM</name>
<evidence type="ECO:0000256" key="1">
    <source>
        <dbReference type="ARBA" id="ARBA00023015"/>
    </source>
</evidence>
<dbReference type="PROSITE" id="PS01124">
    <property type="entry name" value="HTH_ARAC_FAMILY_2"/>
    <property type="match status" value="1"/>
</dbReference>
<dbReference type="EMBL" id="DWVZ01000138">
    <property type="protein sequence ID" value="HJC63947.1"/>
    <property type="molecule type" value="Genomic_DNA"/>
</dbReference>
<dbReference type="PANTHER" id="PTHR47893">
    <property type="entry name" value="REGULATORY PROTEIN PCHR"/>
    <property type="match status" value="1"/>
</dbReference>
<keyword evidence="1" id="KW-0805">Transcription regulation</keyword>
<dbReference type="GO" id="GO:0003700">
    <property type="term" value="F:DNA-binding transcription factor activity"/>
    <property type="evidence" value="ECO:0007669"/>
    <property type="project" value="InterPro"/>
</dbReference>
<organism evidence="4 5">
    <name type="scientific">Candidatus Blautia merdavium</name>
    <dbReference type="NCBI Taxonomy" id="2838494"/>
    <lineage>
        <taxon>Bacteria</taxon>
        <taxon>Bacillati</taxon>
        <taxon>Bacillota</taxon>
        <taxon>Clostridia</taxon>
        <taxon>Lachnospirales</taxon>
        <taxon>Lachnospiraceae</taxon>
        <taxon>Blautia</taxon>
    </lineage>
</organism>
<reference evidence="4" key="1">
    <citation type="journal article" date="2021" name="PeerJ">
        <title>Extensive microbial diversity within the chicken gut microbiome revealed by metagenomics and culture.</title>
        <authorList>
            <person name="Gilroy R."/>
            <person name="Ravi A."/>
            <person name="Getino M."/>
            <person name="Pursley I."/>
            <person name="Horton D.L."/>
            <person name="Alikhan N.F."/>
            <person name="Baker D."/>
            <person name="Gharbi K."/>
            <person name="Hall N."/>
            <person name="Watson M."/>
            <person name="Adriaenssens E.M."/>
            <person name="Foster-Nyarko E."/>
            <person name="Jarju S."/>
            <person name="Secka A."/>
            <person name="Antonio M."/>
            <person name="Oren A."/>
            <person name="Chaudhuri R.R."/>
            <person name="La Ragione R."/>
            <person name="Hildebrand F."/>
            <person name="Pallen M.J."/>
        </authorList>
    </citation>
    <scope>NUCLEOTIDE SEQUENCE</scope>
    <source>
        <strain evidence="4">ChiBcec2-3848</strain>
    </source>
</reference>
<dbReference type="SUPFAM" id="SSF46689">
    <property type="entry name" value="Homeodomain-like"/>
    <property type="match status" value="1"/>
</dbReference>
<reference evidence="4" key="2">
    <citation type="submission" date="2021-04" db="EMBL/GenBank/DDBJ databases">
        <authorList>
            <person name="Gilroy R."/>
        </authorList>
    </citation>
    <scope>NUCLEOTIDE SEQUENCE</scope>
    <source>
        <strain evidence="4">ChiBcec2-3848</strain>
    </source>
</reference>
<gene>
    <name evidence="4" type="ORF">H9753_10085</name>
</gene>
<evidence type="ECO:0000313" key="5">
    <source>
        <dbReference type="Proteomes" id="UP000823886"/>
    </source>
</evidence>
<dbReference type="Pfam" id="PF12833">
    <property type="entry name" value="HTH_18"/>
    <property type="match status" value="1"/>
</dbReference>
<dbReference type="SMART" id="SM00342">
    <property type="entry name" value="HTH_ARAC"/>
    <property type="match status" value="1"/>
</dbReference>
<comment type="caution">
    <text evidence="4">The sequence shown here is derived from an EMBL/GenBank/DDBJ whole genome shotgun (WGS) entry which is preliminary data.</text>
</comment>
<dbReference type="AlphaFoldDB" id="A0A9D2PQG6"/>
<dbReference type="InterPro" id="IPR053142">
    <property type="entry name" value="PchR_regulatory_protein"/>
</dbReference>
<protein>
    <submittedName>
        <fullName evidence="4">AraC family transcriptional regulator</fullName>
    </submittedName>
</protein>
<dbReference type="InterPro" id="IPR018060">
    <property type="entry name" value="HTH_AraC"/>
</dbReference>
<dbReference type="PANTHER" id="PTHR47893:SF1">
    <property type="entry name" value="REGULATORY PROTEIN PCHR"/>
    <property type="match status" value="1"/>
</dbReference>
<dbReference type="GO" id="GO:0043565">
    <property type="term" value="F:sequence-specific DNA binding"/>
    <property type="evidence" value="ECO:0007669"/>
    <property type="project" value="InterPro"/>
</dbReference>